<evidence type="ECO:0000313" key="4">
    <source>
        <dbReference type="EMBL" id="MCH1623781.1"/>
    </source>
</evidence>
<evidence type="ECO:0000256" key="1">
    <source>
        <dbReference type="SAM" id="Coils"/>
    </source>
</evidence>
<feature type="domain" description="Flagellar hook-length control protein-like C-terminal" evidence="3">
    <location>
        <begin position="335"/>
        <end position="411"/>
    </location>
</feature>
<feature type="compositionally biased region" description="Low complexity" evidence="2">
    <location>
        <begin position="423"/>
        <end position="434"/>
    </location>
</feature>
<keyword evidence="4" id="KW-0966">Cell projection</keyword>
<organism evidence="4 5">
    <name type="scientific">Fredinandcohnia quinoae</name>
    <dbReference type="NCBI Taxonomy" id="2918902"/>
    <lineage>
        <taxon>Bacteria</taxon>
        <taxon>Bacillati</taxon>
        <taxon>Bacillota</taxon>
        <taxon>Bacilli</taxon>
        <taxon>Bacillales</taxon>
        <taxon>Bacillaceae</taxon>
        <taxon>Fredinandcohnia</taxon>
    </lineage>
</organism>
<feature type="region of interest" description="Disordered" evidence="2">
    <location>
        <begin position="410"/>
        <end position="444"/>
    </location>
</feature>
<dbReference type="Pfam" id="PF02120">
    <property type="entry name" value="Flg_hook"/>
    <property type="match status" value="1"/>
</dbReference>
<protein>
    <submittedName>
        <fullName evidence="4">Flagellar hook-length control protein FliK</fullName>
    </submittedName>
</protein>
<dbReference type="RefSeq" id="WP_240251775.1">
    <property type="nucleotide sequence ID" value="NZ_JAKTTI010000001.1"/>
</dbReference>
<dbReference type="InterPro" id="IPR021136">
    <property type="entry name" value="Flagellar_hook_control-like_C"/>
</dbReference>
<name>A0AAW5E190_9BACI</name>
<keyword evidence="4" id="KW-0969">Cilium</keyword>
<dbReference type="CDD" id="cd17470">
    <property type="entry name" value="T3SS_Flik_C"/>
    <property type="match status" value="1"/>
</dbReference>
<dbReference type="InterPro" id="IPR038610">
    <property type="entry name" value="FliK-like_C_sf"/>
</dbReference>
<accession>A0AAW5E190</accession>
<evidence type="ECO:0000256" key="2">
    <source>
        <dbReference type="SAM" id="MobiDB-lite"/>
    </source>
</evidence>
<feature type="compositionally biased region" description="Basic and acidic residues" evidence="2">
    <location>
        <begin position="411"/>
        <end position="422"/>
    </location>
</feature>
<dbReference type="Proteomes" id="UP001431131">
    <property type="component" value="Unassembled WGS sequence"/>
</dbReference>
<dbReference type="AlphaFoldDB" id="A0AAW5E190"/>
<feature type="coiled-coil region" evidence="1">
    <location>
        <begin position="63"/>
        <end position="112"/>
    </location>
</feature>
<comment type="caution">
    <text evidence="4">The sequence shown here is derived from an EMBL/GenBank/DDBJ whole genome shotgun (WGS) entry which is preliminary data.</text>
</comment>
<dbReference type="Gene3D" id="3.30.750.140">
    <property type="match status" value="1"/>
</dbReference>
<dbReference type="EMBL" id="JAKTTI010000001">
    <property type="protein sequence ID" value="MCH1623781.1"/>
    <property type="molecule type" value="Genomic_DNA"/>
</dbReference>
<gene>
    <name evidence="4" type="ORF">MJG50_00465</name>
</gene>
<keyword evidence="1" id="KW-0175">Coiled coil</keyword>
<evidence type="ECO:0000259" key="3">
    <source>
        <dbReference type="Pfam" id="PF02120"/>
    </source>
</evidence>
<keyword evidence="5" id="KW-1185">Reference proteome</keyword>
<sequence length="458" mass="51457">MSTVPGFDFNALSSQPTALQSKTKDSSAIKESSLGTNVGKKSFREKLQSIVDKTNQPPVREKVTEENSEVEELNQQLASILNTDDSDFELSNEELNDILATLQELLQADQDQSGLEGLLVDLPKDIVEQVELFFEAFQAGKNDLTLENLTSKDSIIGLLLVMSSNHDETNTSGQINHQDLQNLLKKLKTLVKEMLQTSPTSDHQDTIDEKTLKVLATLIGNLDKKLGLENKQIQDPTNRIHYVQSIHSRYFSTPKGIVNEKLPMSNQVLVENLSNSQTVSTMPVEAVVATNDLLNMPMSRTQQFTLFVEQNGRQVPNQEQFIKQFENILAKSSYLNSGGQHRLLIKLYPEHLGSLRIELLQSEGGLIAKIMASTNHAKELVESHLSSLKHSFQMQNIAVDKIDISTQLMHQSERSLQRESEQQKQQSQQQNNQNEQHDSNEENSFVDALLDELVNIKV</sequence>
<evidence type="ECO:0000313" key="5">
    <source>
        <dbReference type="Proteomes" id="UP001431131"/>
    </source>
</evidence>
<keyword evidence="4" id="KW-0282">Flagellum</keyword>
<reference evidence="4" key="1">
    <citation type="submission" date="2022-02" db="EMBL/GenBank/DDBJ databases">
        <title>Fredinandcohnia quinoae sp. nov. isolated from Chenopodium quinoa seeds.</title>
        <authorList>
            <person name="Saati-Santamaria Z."/>
            <person name="Flores-Felix J.D."/>
            <person name="Igual J.M."/>
            <person name="Velazquez E."/>
            <person name="Garcia-Fraile P."/>
            <person name="Martinez-Molina E."/>
        </authorList>
    </citation>
    <scope>NUCLEOTIDE SEQUENCE</scope>
    <source>
        <strain evidence="4">SECRCQ15</strain>
    </source>
</reference>
<proteinExistence type="predicted"/>